<name>A0A5C1YFB9_9MICO</name>
<dbReference type="EMBL" id="CP043505">
    <property type="protein sequence ID" value="QEO14774.1"/>
    <property type="molecule type" value="Genomic_DNA"/>
</dbReference>
<dbReference type="KEGG" id="ail:FLP10_10405"/>
<gene>
    <name evidence="1" type="ORF">FLP10_10405</name>
</gene>
<evidence type="ECO:0000313" key="2">
    <source>
        <dbReference type="Proteomes" id="UP000324678"/>
    </source>
</evidence>
<proteinExistence type="predicted"/>
<dbReference type="OrthoDB" id="9993767at2"/>
<sequence length="78" mass="8415">MECVRLTAAHEAIVFGYQSASSQTLAFVINGIRGAVNPAAPPGRHLSSTQPPTVFRIASPYPVLVMDPRAGRMPFLFM</sequence>
<protein>
    <submittedName>
        <fullName evidence="1">Uncharacterized protein</fullName>
    </submittedName>
</protein>
<organism evidence="1 2">
    <name type="scientific">Agromyces intestinalis</name>
    <dbReference type="NCBI Taxonomy" id="2592652"/>
    <lineage>
        <taxon>Bacteria</taxon>
        <taxon>Bacillati</taxon>
        <taxon>Actinomycetota</taxon>
        <taxon>Actinomycetes</taxon>
        <taxon>Micrococcales</taxon>
        <taxon>Microbacteriaceae</taxon>
        <taxon>Agromyces</taxon>
    </lineage>
</organism>
<dbReference type="AlphaFoldDB" id="A0A5C1YFB9"/>
<evidence type="ECO:0000313" key="1">
    <source>
        <dbReference type="EMBL" id="QEO14774.1"/>
    </source>
</evidence>
<dbReference type="Proteomes" id="UP000324678">
    <property type="component" value="Chromosome"/>
</dbReference>
<reference evidence="1 2" key="1">
    <citation type="submission" date="2019-09" db="EMBL/GenBank/DDBJ databases">
        <title>Genome sequencing of strain KACC 19306.</title>
        <authorList>
            <person name="Heo J."/>
            <person name="Kim S.-J."/>
            <person name="Kim J.-S."/>
            <person name="Hong S.-B."/>
            <person name="Kwon S.-W."/>
        </authorList>
    </citation>
    <scope>NUCLEOTIDE SEQUENCE [LARGE SCALE GENOMIC DNA]</scope>
    <source>
        <strain evidence="1 2">KACC 19306</strain>
    </source>
</reference>
<keyword evidence="2" id="KW-1185">Reference proteome</keyword>
<accession>A0A5C1YFB9</accession>